<evidence type="ECO:0000256" key="4">
    <source>
        <dbReference type="ARBA" id="ARBA00022989"/>
    </source>
</evidence>
<feature type="transmembrane region" description="Helical" evidence="6">
    <location>
        <begin position="367"/>
        <end position="384"/>
    </location>
</feature>
<gene>
    <name evidence="7" type="ORF">CITCOLO1_LOCUS11976</name>
</gene>
<dbReference type="EMBL" id="OZ021738">
    <property type="protein sequence ID" value="CAK9319943.1"/>
    <property type="molecule type" value="Genomic_DNA"/>
</dbReference>
<feature type="transmembrane region" description="Helical" evidence="6">
    <location>
        <begin position="182"/>
        <end position="201"/>
    </location>
</feature>
<accession>A0ABP0YLH2</accession>
<keyword evidence="3 6" id="KW-0812">Transmembrane</keyword>
<feature type="transmembrane region" description="Helical" evidence="6">
    <location>
        <begin position="320"/>
        <end position="340"/>
    </location>
</feature>
<feature type="transmembrane region" description="Helical" evidence="6">
    <location>
        <begin position="444"/>
        <end position="469"/>
    </location>
</feature>
<dbReference type="Gene3D" id="1.20.1250.20">
    <property type="entry name" value="MFS general substrate transporter like domains"/>
    <property type="match status" value="1"/>
</dbReference>
<dbReference type="Proteomes" id="UP001642487">
    <property type="component" value="Chromosome 4"/>
</dbReference>
<proteinExistence type="inferred from homology"/>
<evidence type="ECO:0000256" key="5">
    <source>
        <dbReference type="ARBA" id="ARBA00023136"/>
    </source>
</evidence>
<dbReference type="PANTHER" id="PTHR11654">
    <property type="entry name" value="OLIGOPEPTIDE TRANSPORTER-RELATED"/>
    <property type="match status" value="1"/>
</dbReference>
<sequence length="577" mass="64283">MENGSLHSSLDAPRKKATPGGWRAVRFILGNETFEKLASMSLIGNLVLYLHTMYNLDNVASAYVFQIWGGTTNFAPLAGAFLADAYLGRFYTLLLGSIASFMGMGVLTLGAGLPQMRPPPCITGETNCPQPHPWQLSFLYLGLGLIVIGAGGIRPCNISFGADQFDTNTEKGRAKLESFLNWWYFLFSIALVVALTIVVYVQTNISWTLGFAIPTACFVFSILIFLSGCQFYVCKAPQGSVFADMAKVVVATCRKHGVPKPTQIDHLHNPPMNSCKLAHTDRFLVFDKAATVIDSSMELDEEGKSKNEWRLCSVHQVEQFKCIVGIIPVWLTGIPCFISMQQMGSFGILQAIQMNRFIGPHFQIPPAWMSLTPMIALSIWIYIYEKYVEFMKKKTRNNKRLSMKTRIEIGIVMSVLCMVVAGILEKLRRDAAVENKSFVSRLHVWMLIPEFALSGLTEAFAAIAVMELLTTHLPESLRTVAGAIFFLSLSLASYLSSVLMGIVSKIGRMEGGEIQWLGGNDLNKNRLEYFFYVVGGIAALNFFYFRFFAAGFLPKPDVDPRQKAHQRQLEDAELGRR</sequence>
<name>A0ABP0YLH2_9ROSI</name>
<organism evidence="7 8">
    <name type="scientific">Citrullus colocynthis</name>
    <name type="common">colocynth</name>
    <dbReference type="NCBI Taxonomy" id="252529"/>
    <lineage>
        <taxon>Eukaryota</taxon>
        <taxon>Viridiplantae</taxon>
        <taxon>Streptophyta</taxon>
        <taxon>Embryophyta</taxon>
        <taxon>Tracheophyta</taxon>
        <taxon>Spermatophyta</taxon>
        <taxon>Magnoliopsida</taxon>
        <taxon>eudicotyledons</taxon>
        <taxon>Gunneridae</taxon>
        <taxon>Pentapetalae</taxon>
        <taxon>rosids</taxon>
        <taxon>fabids</taxon>
        <taxon>Cucurbitales</taxon>
        <taxon>Cucurbitaceae</taxon>
        <taxon>Benincaseae</taxon>
        <taxon>Citrullus</taxon>
    </lineage>
</organism>
<keyword evidence="4 6" id="KW-1133">Transmembrane helix</keyword>
<evidence type="ECO:0000256" key="1">
    <source>
        <dbReference type="ARBA" id="ARBA00004141"/>
    </source>
</evidence>
<feature type="transmembrane region" description="Helical" evidence="6">
    <location>
        <begin position="133"/>
        <end position="153"/>
    </location>
</feature>
<keyword evidence="5 6" id="KW-0472">Membrane</keyword>
<feature type="transmembrane region" description="Helical" evidence="6">
    <location>
        <begin position="207"/>
        <end position="226"/>
    </location>
</feature>
<feature type="transmembrane region" description="Helical" evidence="6">
    <location>
        <begin position="90"/>
        <end position="113"/>
    </location>
</feature>
<evidence type="ECO:0000256" key="2">
    <source>
        <dbReference type="ARBA" id="ARBA00005982"/>
    </source>
</evidence>
<feature type="transmembrane region" description="Helical" evidence="6">
    <location>
        <begin position="529"/>
        <end position="553"/>
    </location>
</feature>
<reference evidence="7 8" key="1">
    <citation type="submission" date="2024-03" db="EMBL/GenBank/DDBJ databases">
        <authorList>
            <person name="Gkanogiannis A."/>
            <person name="Becerra Lopez-Lavalle L."/>
        </authorList>
    </citation>
    <scope>NUCLEOTIDE SEQUENCE [LARGE SCALE GENOMIC DNA]</scope>
</reference>
<dbReference type="Pfam" id="PF00854">
    <property type="entry name" value="PTR2"/>
    <property type="match status" value="1"/>
</dbReference>
<dbReference type="InterPro" id="IPR036259">
    <property type="entry name" value="MFS_trans_sf"/>
</dbReference>
<evidence type="ECO:0000313" key="7">
    <source>
        <dbReference type="EMBL" id="CAK9319943.1"/>
    </source>
</evidence>
<evidence type="ECO:0000256" key="3">
    <source>
        <dbReference type="ARBA" id="ARBA00022692"/>
    </source>
</evidence>
<keyword evidence="8" id="KW-1185">Reference proteome</keyword>
<evidence type="ECO:0000256" key="6">
    <source>
        <dbReference type="SAM" id="Phobius"/>
    </source>
</evidence>
<protein>
    <submittedName>
        <fullName evidence="7">Uncharacterized protein</fullName>
    </submittedName>
</protein>
<comment type="subcellular location">
    <subcellularLocation>
        <location evidence="1">Membrane</location>
        <topology evidence="1">Multi-pass membrane protein</topology>
    </subcellularLocation>
</comment>
<evidence type="ECO:0000313" key="8">
    <source>
        <dbReference type="Proteomes" id="UP001642487"/>
    </source>
</evidence>
<feature type="transmembrane region" description="Helical" evidence="6">
    <location>
        <begin position="481"/>
        <end position="503"/>
    </location>
</feature>
<dbReference type="InterPro" id="IPR000109">
    <property type="entry name" value="POT_fam"/>
</dbReference>
<feature type="transmembrane region" description="Helical" evidence="6">
    <location>
        <begin position="405"/>
        <end position="424"/>
    </location>
</feature>
<dbReference type="SUPFAM" id="SSF103473">
    <property type="entry name" value="MFS general substrate transporter"/>
    <property type="match status" value="1"/>
</dbReference>
<comment type="similarity">
    <text evidence="2">Belongs to the major facilitator superfamily. Proton-dependent oligopeptide transporter (POT/PTR) (TC 2.A.17) family.</text>
</comment>
<feature type="transmembrane region" description="Helical" evidence="6">
    <location>
        <begin position="60"/>
        <end position="83"/>
    </location>
</feature>